<evidence type="ECO:0000256" key="2">
    <source>
        <dbReference type="SAM" id="Phobius"/>
    </source>
</evidence>
<feature type="transmembrane region" description="Helical" evidence="2">
    <location>
        <begin position="287"/>
        <end position="310"/>
    </location>
</feature>
<organism evidence="4">
    <name type="scientific">Streptomyces sp. R21</name>
    <dbReference type="NCBI Taxonomy" id="3238627"/>
    <lineage>
        <taxon>Bacteria</taxon>
        <taxon>Bacillati</taxon>
        <taxon>Actinomycetota</taxon>
        <taxon>Actinomycetes</taxon>
        <taxon>Kitasatosporales</taxon>
        <taxon>Streptomycetaceae</taxon>
        <taxon>Streptomyces</taxon>
    </lineage>
</organism>
<keyword evidence="2" id="KW-1133">Transmembrane helix</keyword>
<keyword evidence="3" id="KW-0732">Signal</keyword>
<dbReference type="RefSeq" id="WP_369229232.1">
    <property type="nucleotide sequence ID" value="NZ_CP163435.1"/>
</dbReference>
<dbReference type="AlphaFoldDB" id="A0AB39NZ28"/>
<feature type="region of interest" description="Disordered" evidence="1">
    <location>
        <begin position="108"/>
        <end position="196"/>
    </location>
</feature>
<feature type="compositionally biased region" description="Low complexity" evidence="1">
    <location>
        <begin position="167"/>
        <end position="184"/>
    </location>
</feature>
<protein>
    <recommendedName>
        <fullName evidence="5">IPT/TIG domain-containing protein</fullName>
    </recommendedName>
</protein>
<feature type="compositionally biased region" description="Pro residues" evidence="1">
    <location>
        <begin position="123"/>
        <end position="139"/>
    </location>
</feature>
<evidence type="ECO:0000256" key="3">
    <source>
        <dbReference type="SAM" id="SignalP"/>
    </source>
</evidence>
<accession>A0AB39NZ28</accession>
<feature type="signal peptide" evidence="3">
    <location>
        <begin position="1"/>
        <end position="19"/>
    </location>
</feature>
<evidence type="ECO:0000256" key="1">
    <source>
        <dbReference type="SAM" id="MobiDB-lite"/>
    </source>
</evidence>
<feature type="chain" id="PRO_5044215934" description="IPT/TIG domain-containing protein" evidence="3">
    <location>
        <begin position="20"/>
        <end position="365"/>
    </location>
</feature>
<proteinExistence type="predicted"/>
<feature type="compositionally biased region" description="Gly residues" evidence="1">
    <location>
        <begin position="238"/>
        <end position="280"/>
    </location>
</feature>
<evidence type="ECO:0000313" key="4">
    <source>
        <dbReference type="EMBL" id="XDQ23476.1"/>
    </source>
</evidence>
<feature type="region of interest" description="Disordered" evidence="1">
    <location>
        <begin position="231"/>
        <end position="285"/>
    </location>
</feature>
<sequence>MLTAVLVSIAIGWAPTAFSAPRATGELSIALSPSTGPPGTTVQVTFAGCTSTKLGTHIVTDIYWDGGNVGGFSTETQADAEFDVPAKADAGSHTVTAVCDNGVSGKAPFTVTSTDSGDGSGPTTPPPGDGHGTTPPPAPTITVDPSEAEPGTTISVDGSGFDDCYTDDTPGSVDVSVDDTSVSTKDIDPETGGFDVEIDVGSTATAGTHTVTATCNDPSTIYADTTFSVTDTTTNGTDTGGNNTGGTNDSGGTNGGDTGGTGGGNTGGTNAGTTGGGTHGGDTSTPVGWVVGPSLFGALLLLGALIPLINHRQRGPRWVRNHIRTSLRIPPGTADLREQHDSGSVNRTVRLEPHMDPGDQSLEGG</sequence>
<keyword evidence="2" id="KW-0472">Membrane</keyword>
<reference evidence="4" key="1">
    <citation type="submission" date="2024-07" db="EMBL/GenBank/DDBJ databases">
        <authorList>
            <person name="Yu S.T."/>
        </authorList>
    </citation>
    <scope>NUCLEOTIDE SEQUENCE</scope>
    <source>
        <strain evidence="4">R21</strain>
    </source>
</reference>
<dbReference type="EMBL" id="CP163435">
    <property type="protein sequence ID" value="XDQ23476.1"/>
    <property type="molecule type" value="Genomic_DNA"/>
</dbReference>
<name>A0AB39NZ28_9ACTN</name>
<gene>
    <name evidence="4" type="ORF">AB5J56_01545</name>
</gene>
<keyword evidence="2" id="KW-0812">Transmembrane</keyword>
<evidence type="ECO:0008006" key="5">
    <source>
        <dbReference type="Google" id="ProtNLM"/>
    </source>
</evidence>